<dbReference type="Proteomes" id="UP000001052">
    <property type="component" value="Chromosome"/>
</dbReference>
<evidence type="ECO:0000256" key="5">
    <source>
        <dbReference type="RuleBase" id="RU368020"/>
    </source>
</evidence>
<evidence type="ECO:0000313" key="7">
    <source>
        <dbReference type="EMBL" id="ACV67471.1"/>
    </source>
</evidence>
<dbReference type="SUPFAM" id="SSF54862">
    <property type="entry name" value="4Fe-4S ferredoxins"/>
    <property type="match status" value="1"/>
</dbReference>
<keyword evidence="8" id="KW-1185">Reference proteome</keyword>
<protein>
    <recommendedName>
        <fullName evidence="5">Ferredoxin</fullName>
    </recommendedName>
</protein>
<evidence type="ECO:0000256" key="3">
    <source>
        <dbReference type="ARBA" id="ARBA00023004"/>
    </source>
</evidence>
<dbReference type="KEGG" id="drt:Dret_0169"/>
<dbReference type="GO" id="GO:0051536">
    <property type="term" value="F:iron-sulfur cluster binding"/>
    <property type="evidence" value="ECO:0007669"/>
    <property type="project" value="UniProtKB-KW"/>
</dbReference>
<keyword evidence="5" id="KW-0249">Electron transport</keyword>
<organism evidence="7 8">
    <name type="scientific">Desulfohalobium retbaense (strain ATCC 49708 / DSM 5692 / JCM 16813 / HR100)</name>
    <dbReference type="NCBI Taxonomy" id="485915"/>
    <lineage>
        <taxon>Bacteria</taxon>
        <taxon>Pseudomonadati</taxon>
        <taxon>Thermodesulfobacteriota</taxon>
        <taxon>Desulfovibrionia</taxon>
        <taxon>Desulfovibrionales</taxon>
        <taxon>Desulfohalobiaceae</taxon>
        <taxon>Desulfohalobium</taxon>
    </lineage>
</organism>
<dbReference type="EMBL" id="CP001734">
    <property type="protein sequence ID" value="ACV67471.1"/>
    <property type="molecule type" value="Genomic_DNA"/>
</dbReference>
<keyword evidence="4 5" id="KW-0411">Iron-sulfur</keyword>
<dbReference type="OrthoDB" id="9803319at2"/>
<evidence type="ECO:0000256" key="2">
    <source>
        <dbReference type="ARBA" id="ARBA00022723"/>
    </source>
</evidence>
<reference evidence="8" key="1">
    <citation type="submission" date="2009-09" db="EMBL/GenBank/DDBJ databases">
        <title>The complete chromosome of Desulfohalobium retbaense DSM 5692.</title>
        <authorList>
            <consortium name="US DOE Joint Genome Institute (JGI-PGF)"/>
            <person name="Lucas S."/>
            <person name="Copeland A."/>
            <person name="Lapidus A."/>
            <person name="Glavina del Rio T."/>
            <person name="Dalin E."/>
            <person name="Tice H."/>
            <person name="Bruce D."/>
            <person name="Goodwin L."/>
            <person name="Pitluck S."/>
            <person name="Kyrpides N."/>
            <person name="Mavromatis K."/>
            <person name="Ivanova N."/>
            <person name="Mikhailova N."/>
            <person name="Munk A.C."/>
            <person name="Brettin T."/>
            <person name="Detter J.C."/>
            <person name="Han C."/>
            <person name="Tapia R."/>
            <person name="Larimer F."/>
            <person name="Land M."/>
            <person name="Hauser L."/>
            <person name="Markowitz V."/>
            <person name="Cheng J.-F."/>
            <person name="Hugenholtz P."/>
            <person name="Woyke T."/>
            <person name="Wu D."/>
            <person name="Spring S."/>
            <person name="Klenk H.-P."/>
            <person name="Eisen J.A."/>
        </authorList>
    </citation>
    <scope>NUCLEOTIDE SEQUENCE [LARGE SCALE GENOMIC DNA]</scope>
    <source>
        <strain evidence="8">DSM 5692</strain>
    </source>
</reference>
<sequence length="74" mass="7831">MSTSTPEITIDPIGCTGCESCAEVCPECFAMQDGTGLAVVREPLPDPIPDCLNEAIICCPTQCIHVEYPPESTS</sequence>
<proteinExistence type="predicted"/>
<dbReference type="Pfam" id="PF13370">
    <property type="entry name" value="Fer4_13"/>
    <property type="match status" value="1"/>
</dbReference>
<dbReference type="GO" id="GO:0009055">
    <property type="term" value="F:electron transfer activity"/>
    <property type="evidence" value="ECO:0007669"/>
    <property type="project" value="UniProtKB-UniRule"/>
</dbReference>
<dbReference type="Gene3D" id="3.30.70.20">
    <property type="match status" value="1"/>
</dbReference>
<dbReference type="PROSITE" id="PS51379">
    <property type="entry name" value="4FE4S_FER_2"/>
    <property type="match status" value="1"/>
</dbReference>
<keyword evidence="3 5" id="KW-0408">Iron</keyword>
<dbReference type="InterPro" id="IPR017896">
    <property type="entry name" value="4Fe4S_Fe-S-bd"/>
</dbReference>
<evidence type="ECO:0000256" key="1">
    <source>
        <dbReference type="ARBA" id="ARBA00003532"/>
    </source>
</evidence>
<keyword evidence="5" id="KW-0813">Transport</keyword>
<dbReference type="HOGENOM" id="CLU_139698_6_4_7"/>
<keyword evidence="2 5" id="KW-0479">Metal-binding</keyword>
<evidence type="ECO:0000256" key="4">
    <source>
        <dbReference type="ARBA" id="ARBA00023014"/>
    </source>
</evidence>
<gene>
    <name evidence="7" type="ordered locus">Dret_0169</name>
</gene>
<dbReference type="STRING" id="485915.Dret_0169"/>
<dbReference type="PRINTS" id="PR00352">
    <property type="entry name" value="3FE4SFRDOXIN"/>
</dbReference>
<dbReference type="GO" id="GO:0005506">
    <property type="term" value="F:iron ion binding"/>
    <property type="evidence" value="ECO:0007669"/>
    <property type="project" value="UniProtKB-UniRule"/>
</dbReference>
<dbReference type="RefSeq" id="WP_015750630.1">
    <property type="nucleotide sequence ID" value="NC_013223.1"/>
</dbReference>
<evidence type="ECO:0000259" key="6">
    <source>
        <dbReference type="PROSITE" id="PS51379"/>
    </source>
</evidence>
<feature type="domain" description="4Fe-4S ferredoxin-type" evidence="6">
    <location>
        <begin position="6"/>
        <end position="34"/>
    </location>
</feature>
<dbReference type="InterPro" id="IPR001080">
    <property type="entry name" value="3Fe4S_ferredoxin"/>
</dbReference>
<dbReference type="eggNOG" id="COG1141">
    <property type="taxonomic scope" value="Bacteria"/>
</dbReference>
<accession>C8WZJ6</accession>
<dbReference type="InterPro" id="IPR017900">
    <property type="entry name" value="4Fe4S_Fe_S_CS"/>
</dbReference>
<evidence type="ECO:0000313" key="8">
    <source>
        <dbReference type="Proteomes" id="UP000001052"/>
    </source>
</evidence>
<comment type="function">
    <text evidence="1 5">Ferredoxins are iron-sulfur proteins that transfer electrons in a wide variety of metabolic reactions.</text>
</comment>
<dbReference type="PROSITE" id="PS00198">
    <property type="entry name" value="4FE4S_FER_1"/>
    <property type="match status" value="1"/>
</dbReference>
<reference evidence="7 8" key="2">
    <citation type="journal article" date="2010" name="Stand. Genomic Sci.">
        <title>Complete genome sequence of Desulfohalobium retbaense type strain (HR(100)).</title>
        <authorList>
            <person name="Spring S."/>
            <person name="Nolan M."/>
            <person name="Lapidus A."/>
            <person name="Glavina Del Rio T."/>
            <person name="Copeland A."/>
            <person name="Tice H."/>
            <person name="Cheng J.F."/>
            <person name="Lucas S."/>
            <person name="Land M."/>
            <person name="Chen F."/>
            <person name="Bruce D."/>
            <person name="Goodwin L."/>
            <person name="Pitluck S."/>
            <person name="Ivanova N."/>
            <person name="Mavromatis K."/>
            <person name="Mikhailova N."/>
            <person name="Pati A."/>
            <person name="Chen A."/>
            <person name="Palaniappan K."/>
            <person name="Hauser L."/>
            <person name="Chang Y.J."/>
            <person name="Jeffries C.D."/>
            <person name="Munk C."/>
            <person name="Kiss H."/>
            <person name="Chain P."/>
            <person name="Han C."/>
            <person name="Brettin T."/>
            <person name="Detter J.C."/>
            <person name="Schuler E."/>
            <person name="Goker M."/>
            <person name="Rohde M."/>
            <person name="Bristow J."/>
            <person name="Eisen J.A."/>
            <person name="Markowitz V."/>
            <person name="Hugenholtz P."/>
            <person name="Kyrpides N.C."/>
            <person name="Klenk H.P."/>
        </authorList>
    </citation>
    <scope>NUCLEOTIDE SEQUENCE [LARGE SCALE GENOMIC DNA]</scope>
    <source>
        <strain evidence="7 8">DSM 5692</strain>
    </source>
</reference>
<name>C8WZJ6_DESRD</name>
<dbReference type="AlphaFoldDB" id="C8WZJ6"/>